<accession>A0A8X6WYL3</accession>
<sequence length="159" mass="18302">MSEDLSKLKKNRTAVLSILTKSINKIEGTINNENEPIDQFEAFLEQLNDKESYLNSSNELVEDLLSADTITADMEASKEITEKIIFWKNKLPSKIKRINSDSIYFDIVSRNIQVIYSNSSECMNINLPKLHINKYSGNYSEWLGFYNLLESSIHIKTID</sequence>
<dbReference type="EMBL" id="BMAV01003849">
    <property type="protein sequence ID" value="GFY43762.1"/>
    <property type="molecule type" value="Genomic_DNA"/>
</dbReference>
<comment type="caution">
    <text evidence="1">The sequence shown here is derived from an EMBL/GenBank/DDBJ whole genome shotgun (WGS) entry which is preliminary data.</text>
</comment>
<dbReference type="AlphaFoldDB" id="A0A8X6WYL3"/>
<reference evidence="1" key="1">
    <citation type="submission" date="2020-08" db="EMBL/GenBank/DDBJ databases">
        <title>Multicomponent nature underlies the extraordinary mechanical properties of spider dragline silk.</title>
        <authorList>
            <person name="Kono N."/>
            <person name="Nakamura H."/>
            <person name="Mori M."/>
            <person name="Yoshida Y."/>
            <person name="Ohtoshi R."/>
            <person name="Malay A.D."/>
            <person name="Moran D.A.P."/>
            <person name="Tomita M."/>
            <person name="Numata K."/>
            <person name="Arakawa K."/>
        </authorList>
    </citation>
    <scope>NUCLEOTIDE SEQUENCE</scope>
</reference>
<evidence type="ECO:0000313" key="1">
    <source>
        <dbReference type="EMBL" id="GFY43762.1"/>
    </source>
</evidence>
<name>A0A8X6WYL3_9ARAC</name>
<protein>
    <submittedName>
        <fullName evidence="1">Uncharacterized protein</fullName>
    </submittedName>
</protein>
<organism evidence="1 2">
    <name type="scientific">Trichonephila inaurata madagascariensis</name>
    <dbReference type="NCBI Taxonomy" id="2747483"/>
    <lineage>
        <taxon>Eukaryota</taxon>
        <taxon>Metazoa</taxon>
        <taxon>Ecdysozoa</taxon>
        <taxon>Arthropoda</taxon>
        <taxon>Chelicerata</taxon>
        <taxon>Arachnida</taxon>
        <taxon>Araneae</taxon>
        <taxon>Araneomorphae</taxon>
        <taxon>Entelegynae</taxon>
        <taxon>Araneoidea</taxon>
        <taxon>Nephilidae</taxon>
        <taxon>Trichonephila</taxon>
        <taxon>Trichonephila inaurata</taxon>
    </lineage>
</organism>
<dbReference type="Proteomes" id="UP000886998">
    <property type="component" value="Unassembled WGS sequence"/>
</dbReference>
<proteinExistence type="predicted"/>
<keyword evidence="2" id="KW-1185">Reference proteome</keyword>
<evidence type="ECO:0000313" key="2">
    <source>
        <dbReference type="Proteomes" id="UP000886998"/>
    </source>
</evidence>
<dbReference type="OrthoDB" id="6444012at2759"/>
<gene>
    <name evidence="1" type="ORF">TNIN_101871</name>
</gene>